<keyword evidence="3" id="KW-1185">Reference proteome</keyword>
<dbReference type="Gene3D" id="3.90.1570.10">
    <property type="entry name" value="tt1808, chain A"/>
    <property type="match status" value="2"/>
</dbReference>
<protein>
    <recommendedName>
        <fullName evidence="1">Putative restriction endonuclease domain-containing protein</fullName>
    </recommendedName>
</protein>
<proteinExistence type="predicted"/>
<evidence type="ECO:0000313" key="3">
    <source>
        <dbReference type="Proteomes" id="UP000010411"/>
    </source>
</evidence>
<organism evidence="2 3">
    <name type="scientific">Streptomyces ipomoeae 91-03</name>
    <dbReference type="NCBI Taxonomy" id="698759"/>
    <lineage>
        <taxon>Bacteria</taxon>
        <taxon>Bacillati</taxon>
        <taxon>Actinomycetota</taxon>
        <taxon>Actinomycetes</taxon>
        <taxon>Kitasatosporales</taxon>
        <taxon>Streptomycetaceae</taxon>
        <taxon>Streptomyces</taxon>
    </lineage>
</organism>
<evidence type="ECO:0000259" key="1">
    <source>
        <dbReference type="Pfam" id="PF05685"/>
    </source>
</evidence>
<feature type="domain" description="Putative restriction endonuclease" evidence="1">
    <location>
        <begin position="29"/>
        <end position="97"/>
    </location>
</feature>
<dbReference type="AlphaFoldDB" id="L1KIB7"/>
<dbReference type="Pfam" id="PF05685">
    <property type="entry name" value="Uma2"/>
    <property type="match status" value="2"/>
</dbReference>
<comment type="caution">
    <text evidence="2">The sequence shown here is derived from an EMBL/GenBank/DDBJ whole genome shotgun (WGS) entry which is preliminary data.</text>
</comment>
<evidence type="ECO:0000313" key="2">
    <source>
        <dbReference type="EMBL" id="EKX60566.1"/>
    </source>
</evidence>
<dbReference type="PANTHER" id="PTHR35400">
    <property type="entry name" value="SLR1083 PROTEIN"/>
    <property type="match status" value="1"/>
</dbReference>
<gene>
    <name evidence="2" type="ORF">STRIP9103_04956</name>
</gene>
<dbReference type="EMBL" id="AEJC01000643">
    <property type="protein sequence ID" value="EKX60566.1"/>
    <property type="molecule type" value="Genomic_DNA"/>
</dbReference>
<dbReference type="InterPro" id="IPR012296">
    <property type="entry name" value="Nuclease_put_TT1808"/>
</dbReference>
<sequence>MAFWKAELLFRGLRSRCARRGRDARRRRSPRTADRDRERKIHCYARAGIPVHLLIDRGKGEVTVYSAPSGDAYSRRAKRRLGAKVPLTTPLGFELDTADLGHVGDRGDGCMTRQAIYRHLRELRGHFTPPPGFTYPEITDGTFVMMMSPRPRHQVTAKDVTRQLEPQLPEGYFAFEATDTDDENLGKLRIPDILVTSREAMLTDDPLDPREILLAVEIVSPSNPDNDYKNKTCDYPAMGIPHYLIVDPRDGTWTYQWEIGRRDGRPAYENRLHLPYGKTVTVATELGTWTIETGDLPRYSAKDMMS</sequence>
<dbReference type="PATRIC" id="fig|698759.3.peg.8719"/>
<dbReference type="SUPFAM" id="SSF52980">
    <property type="entry name" value="Restriction endonuclease-like"/>
    <property type="match status" value="2"/>
</dbReference>
<reference evidence="2 3" key="1">
    <citation type="submission" date="2012-11" db="EMBL/GenBank/DDBJ databases">
        <authorList>
            <person name="Huguet-Tapia J.C."/>
            <person name="Durkin A.S."/>
            <person name="Pettis G.S."/>
            <person name="Badger J.H."/>
        </authorList>
    </citation>
    <scope>NUCLEOTIDE SEQUENCE [LARGE SCALE GENOMIC DNA]</scope>
    <source>
        <strain evidence="2 3">91-03</strain>
    </source>
</reference>
<dbReference type="CDD" id="cd06260">
    <property type="entry name" value="DUF820-like"/>
    <property type="match status" value="2"/>
</dbReference>
<dbReference type="InterPro" id="IPR008538">
    <property type="entry name" value="Uma2"/>
</dbReference>
<accession>L1KIB7</accession>
<feature type="domain" description="Putative restriction endonuclease" evidence="1">
    <location>
        <begin position="137"/>
        <end position="286"/>
    </location>
</feature>
<name>L1KIB7_9ACTN</name>
<dbReference type="InterPro" id="IPR011335">
    <property type="entry name" value="Restrct_endonuc-II-like"/>
</dbReference>
<dbReference type="PANTHER" id="PTHR35400:SF3">
    <property type="entry name" value="SLL1072 PROTEIN"/>
    <property type="match status" value="1"/>
</dbReference>
<dbReference type="Proteomes" id="UP000010411">
    <property type="component" value="Unassembled WGS sequence"/>
</dbReference>